<dbReference type="Proteomes" id="UP000799777">
    <property type="component" value="Unassembled WGS sequence"/>
</dbReference>
<dbReference type="PANTHER" id="PTHR42791:SF17">
    <property type="entry name" value="ACETYLTRANSFERASE, GNAT FAMILY FAMILY (AFU_ORTHOLOGUE AFUA_8G05690)"/>
    <property type="match status" value="1"/>
</dbReference>
<dbReference type="CDD" id="cd04301">
    <property type="entry name" value="NAT_SF"/>
    <property type="match status" value="1"/>
</dbReference>
<dbReference type="EMBL" id="ML978239">
    <property type="protein sequence ID" value="KAF2026682.1"/>
    <property type="molecule type" value="Genomic_DNA"/>
</dbReference>
<accession>A0A9P4H318</accession>
<reference evidence="2" key="1">
    <citation type="journal article" date="2020" name="Stud. Mycol.">
        <title>101 Dothideomycetes genomes: a test case for predicting lifestyles and emergence of pathogens.</title>
        <authorList>
            <person name="Haridas S."/>
            <person name="Albert R."/>
            <person name="Binder M."/>
            <person name="Bloem J."/>
            <person name="Labutti K."/>
            <person name="Salamov A."/>
            <person name="Andreopoulos B."/>
            <person name="Baker S."/>
            <person name="Barry K."/>
            <person name="Bills G."/>
            <person name="Bluhm B."/>
            <person name="Cannon C."/>
            <person name="Castanera R."/>
            <person name="Culley D."/>
            <person name="Daum C."/>
            <person name="Ezra D."/>
            <person name="Gonzalez J."/>
            <person name="Henrissat B."/>
            <person name="Kuo A."/>
            <person name="Liang C."/>
            <person name="Lipzen A."/>
            <person name="Lutzoni F."/>
            <person name="Magnuson J."/>
            <person name="Mondo S."/>
            <person name="Nolan M."/>
            <person name="Ohm R."/>
            <person name="Pangilinan J."/>
            <person name="Park H.-J."/>
            <person name="Ramirez L."/>
            <person name="Alfaro M."/>
            <person name="Sun H."/>
            <person name="Tritt A."/>
            <person name="Yoshinaga Y."/>
            <person name="Zwiers L.-H."/>
            <person name="Turgeon B."/>
            <person name="Goodwin S."/>
            <person name="Spatafora J."/>
            <person name="Crous P."/>
            <person name="Grigoriev I."/>
        </authorList>
    </citation>
    <scope>NUCLEOTIDE SEQUENCE</scope>
    <source>
        <strain evidence="2">CBS 110217</strain>
    </source>
</reference>
<keyword evidence="3" id="KW-1185">Reference proteome</keyword>
<gene>
    <name evidence="2" type="ORF">EK21DRAFT_18291</name>
</gene>
<organism evidence="2 3">
    <name type="scientific">Setomelanomma holmii</name>
    <dbReference type="NCBI Taxonomy" id="210430"/>
    <lineage>
        <taxon>Eukaryota</taxon>
        <taxon>Fungi</taxon>
        <taxon>Dikarya</taxon>
        <taxon>Ascomycota</taxon>
        <taxon>Pezizomycotina</taxon>
        <taxon>Dothideomycetes</taxon>
        <taxon>Pleosporomycetidae</taxon>
        <taxon>Pleosporales</taxon>
        <taxon>Pleosporineae</taxon>
        <taxon>Phaeosphaeriaceae</taxon>
        <taxon>Setomelanomma</taxon>
    </lineage>
</organism>
<dbReference type="OrthoDB" id="4738875at2759"/>
<dbReference type="Gene3D" id="3.40.630.30">
    <property type="match status" value="1"/>
</dbReference>
<protein>
    <recommendedName>
        <fullName evidence="1">N-acetyltransferase domain-containing protein</fullName>
    </recommendedName>
</protein>
<comment type="caution">
    <text evidence="2">The sequence shown here is derived from an EMBL/GenBank/DDBJ whole genome shotgun (WGS) entry which is preliminary data.</text>
</comment>
<evidence type="ECO:0000313" key="2">
    <source>
        <dbReference type="EMBL" id="KAF2026682.1"/>
    </source>
</evidence>
<dbReference type="GO" id="GO:0016747">
    <property type="term" value="F:acyltransferase activity, transferring groups other than amino-acyl groups"/>
    <property type="evidence" value="ECO:0007669"/>
    <property type="project" value="InterPro"/>
</dbReference>
<feature type="non-terminal residue" evidence="2">
    <location>
        <position position="68"/>
    </location>
</feature>
<dbReference type="InterPro" id="IPR000182">
    <property type="entry name" value="GNAT_dom"/>
</dbReference>
<dbReference type="InterPro" id="IPR052523">
    <property type="entry name" value="Trichothecene_AcTrans"/>
</dbReference>
<proteinExistence type="predicted"/>
<dbReference type="InterPro" id="IPR016181">
    <property type="entry name" value="Acyl_CoA_acyltransferase"/>
</dbReference>
<dbReference type="SUPFAM" id="SSF55729">
    <property type="entry name" value="Acyl-CoA N-acyltransferases (Nat)"/>
    <property type="match status" value="1"/>
</dbReference>
<sequence>DVFGPDQLYLHTLATHPDYQLRGAGTQLVNSGLERGRRAGVNVTLLAAPTARGFYLEAGFGDRGNVSV</sequence>
<dbReference type="PANTHER" id="PTHR42791">
    <property type="entry name" value="GNAT FAMILY ACETYLTRANSFERASE"/>
    <property type="match status" value="1"/>
</dbReference>
<dbReference type="AlphaFoldDB" id="A0A9P4H318"/>
<evidence type="ECO:0000259" key="1">
    <source>
        <dbReference type="PROSITE" id="PS51186"/>
    </source>
</evidence>
<dbReference type="Pfam" id="PF00583">
    <property type="entry name" value="Acetyltransf_1"/>
    <property type="match status" value="1"/>
</dbReference>
<feature type="domain" description="N-acetyltransferase" evidence="1">
    <location>
        <begin position="1"/>
        <end position="68"/>
    </location>
</feature>
<name>A0A9P4H318_9PLEO</name>
<dbReference type="PROSITE" id="PS51186">
    <property type="entry name" value="GNAT"/>
    <property type="match status" value="1"/>
</dbReference>
<evidence type="ECO:0000313" key="3">
    <source>
        <dbReference type="Proteomes" id="UP000799777"/>
    </source>
</evidence>
<feature type="non-terminal residue" evidence="2">
    <location>
        <position position="1"/>
    </location>
</feature>